<comment type="caution">
    <text evidence="8">The sequence shown here is derived from an EMBL/GenBank/DDBJ whole genome shotgun (WGS) entry which is preliminary data.</text>
</comment>
<keyword evidence="4" id="KW-0731">Sigma factor</keyword>
<dbReference type="Pfam" id="PF04542">
    <property type="entry name" value="Sigma70_r2"/>
    <property type="match status" value="1"/>
</dbReference>
<dbReference type="Pfam" id="PF00196">
    <property type="entry name" value="GerE"/>
    <property type="match status" value="1"/>
</dbReference>
<dbReference type="PANTHER" id="PTHR43133">
    <property type="entry name" value="RNA POLYMERASE ECF-TYPE SIGMA FACTO"/>
    <property type="match status" value="1"/>
</dbReference>
<dbReference type="SUPFAM" id="SSF88946">
    <property type="entry name" value="Sigma2 domain of RNA polymerase sigma factors"/>
    <property type="match status" value="1"/>
</dbReference>
<dbReference type="InterPro" id="IPR036388">
    <property type="entry name" value="WH-like_DNA-bd_sf"/>
</dbReference>
<dbReference type="InterPro" id="IPR013325">
    <property type="entry name" value="RNA_pol_sigma_r2"/>
</dbReference>
<dbReference type="InterPro" id="IPR000792">
    <property type="entry name" value="Tscrpt_reg_LuxR_C"/>
</dbReference>
<name>A0A7C2NXN3_9PLAN</name>
<sequence length="209" mass="23598">MATDDARLVARIRQQDPAAWEQLIGRFQGRLLAFARQRIHDDDAAEDVVQETFLGFLIALPNYDTRTPLEAFLFSICAHKLIDALRKQGRRPRLLPALVSTESGTVESYEPPSRDRRVSSLARSHERRGIAERVLGDCLRQLVQTWLSRAELERLMCLELLFVAGCANKDVAEKLGISEQTVANHKSFVMQKLKSSAIAAGLRDEEWQA</sequence>
<evidence type="ECO:0000256" key="3">
    <source>
        <dbReference type="ARBA" id="ARBA00023015"/>
    </source>
</evidence>
<gene>
    <name evidence="8" type="ORF">ENQ76_07665</name>
</gene>
<dbReference type="GO" id="GO:0003677">
    <property type="term" value="F:DNA binding"/>
    <property type="evidence" value="ECO:0007669"/>
    <property type="project" value="InterPro"/>
</dbReference>
<evidence type="ECO:0000256" key="1">
    <source>
        <dbReference type="ARBA" id="ARBA00007788"/>
    </source>
</evidence>
<dbReference type="InterPro" id="IPR014284">
    <property type="entry name" value="RNA_pol_sigma-70_dom"/>
</dbReference>
<dbReference type="Gene3D" id="1.10.1740.10">
    <property type="match status" value="1"/>
</dbReference>
<evidence type="ECO:0000256" key="5">
    <source>
        <dbReference type="ARBA" id="ARBA00023163"/>
    </source>
</evidence>
<accession>A0A7C2NXN3</accession>
<dbReference type="Gene3D" id="1.10.10.10">
    <property type="entry name" value="Winged helix-like DNA-binding domain superfamily/Winged helix DNA-binding domain"/>
    <property type="match status" value="1"/>
</dbReference>
<dbReference type="InterPro" id="IPR039425">
    <property type="entry name" value="RNA_pol_sigma-70-like"/>
</dbReference>
<dbReference type="NCBIfam" id="TIGR02937">
    <property type="entry name" value="sigma70-ECF"/>
    <property type="match status" value="1"/>
</dbReference>
<dbReference type="InterPro" id="IPR016032">
    <property type="entry name" value="Sig_transdc_resp-reg_C-effctor"/>
</dbReference>
<dbReference type="AlphaFoldDB" id="A0A7C2NXN3"/>
<dbReference type="InterPro" id="IPR007627">
    <property type="entry name" value="RNA_pol_sigma70_r2"/>
</dbReference>
<evidence type="ECO:0000256" key="6">
    <source>
        <dbReference type="ARBA" id="ARBA00024701"/>
    </source>
</evidence>
<dbReference type="GO" id="GO:0016987">
    <property type="term" value="F:sigma factor activity"/>
    <property type="evidence" value="ECO:0007669"/>
    <property type="project" value="UniProtKB-KW"/>
</dbReference>
<dbReference type="SUPFAM" id="SSF46894">
    <property type="entry name" value="C-terminal effector domain of the bipartite response regulators"/>
    <property type="match status" value="1"/>
</dbReference>
<evidence type="ECO:0000256" key="4">
    <source>
        <dbReference type="ARBA" id="ARBA00023082"/>
    </source>
</evidence>
<dbReference type="EMBL" id="DSOK01000223">
    <property type="protein sequence ID" value="HEN15329.1"/>
    <property type="molecule type" value="Genomic_DNA"/>
</dbReference>
<dbReference type="SMART" id="SM00421">
    <property type="entry name" value="HTH_LUXR"/>
    <property type="match status" value="1"/>
</dbReference>
<dbReference type="PRINTS" id="PR00038">
    <property type="entry name" value="HTHLUXR"/>
</dbReference>
<reference evidence="8" key="1">
    <citation type="journal article" date="2020" name="mSystems">
        <title>Genome- and Community-Level Interaction Insights into Carbon Utilization and Element Cycling Functions of Hydrothermarchaeota in Hydrothermal Sediment.</title>
        <authorList>
            <person name="Zhou Z."/>
            <person name="Liu Y."/>
            <person name="Xu W."/>
            <person name="Pan J."/>
            <person name="Luo Z.H."/>
            <person name="Li M."/>
        </authorList>
    </citation>
    <scope>NUCLEOTIDE SEQUENCE [LARGE SCALE GENOMIC DNA]</scope>
    <source>
        <strain evidence="8">SpSt-339</strain>
    </source>
</reference>
<organism evidence="8">
    <name type="scientific">Schlesneria paludicola</name>
    <dbReference type="NCBI Taxonomy" id="360056"/>
    <lineage>
        <taxon>Bacteria</taxon>
        <taxon>Pseudomonadati</taxon>
        <taxon>Planctomycetota</taxon>
        <taxon>Planctomycetia</taxon>
        <taxon>Planctomycetales</taxon>
        <taxon>Planctomycetaceae</taxon>
        <taxon>Schlesneria</taxon>
    </lineage>
</organism>
<protein>
    <recommendedName>
        <fullName evidence="2">RNA polymerase sigma factor SigS</fullName>
    </recommendedName>
</protein>
<dbReference type="PANTHER" id="PTHR43133:SF62">
    <property type="entry name" value="RNA POLYMERASE SIGMA FACTOR SIGZ"/>
    <property type="match status" value="1"/>
</dbReference>
<feature type="domain" description="HTH luxR-type" evidence="7">
    <location>
        <begin position="144"/>
        <end position="205"/>
    </location>
</feature>
<keyword evidence="3" id="KW-0805">Transcription regulation</keyword>
<comment type="function">
    <text evidence="6">Sigma factors are initiation factors that promote the attachment of RNA polymerase to specific initiation sites and are then released. Sigma-S contributes to the protection against external stress, thus playing a role in cellular fitness and survival.</text>
</comment>
<evidence type="ECO:0000256" key="2">
    <source>
        <dbReference type="ARBA" id="ARBA00021245"/>
    </source>
</evidence>
<dbReference type="GO" id="GO:0006352">
    <property type="term" value="P:DNA-templated transcription initiation"/>
    <property type="evidence" value="ECO:0007669"/>
    <property type="project" value="InterPro"/>
</dbReference>
<comment type="similarity">
    <text evidence="1">Belongs to the sigma-70 factor family.</text>
</comment>
<keyword evidence="5" id="KW-0804">Transcription</keyword>
<proteinExistence type="inferred from homology"/>
<evidence type="ECO:0000313" key="8">
    <source>
        <dbReference type="EMBL" id="HEN15329.1"/>
    </source>
</evidence>
<evidence type="ECO:0000259" key="7">
    <source>
        <dbReference type="SMART" id="SM00421"/>
    </source>
</evidence>